<protein>
    <submittedName>
        <fullName evidence="1">Uncharacterized protein</fullName>
    </submittedName>
</protein>
<evidence type="ECO:0000313" key="1">
    <source>
        <dbReference type="EMBL" id="JAD16744.1"/>
    </source>
</evidence>
<reference evidence="1" key="1">
    <citation type="submission" date="2014-09" db="EMBL/GenBank/DDBJ databases">
        <authorList>
            <person name="Magalhaes I.L.F."/>
            <person name="Oliveira U."/>
            <person name="Santos F.R."/>
            <person name="Vidigal T.H.D.A."/>
            <person name="Brescovit A.D."/>
            <person name="Santos A.J."/>
        </authorList>
    </citation>
    <scope>NUCLEOTIDE SEQUENCE</scope>
    <source>
        <tissue evidence="1">Shoot tissue taken approximately 20 cm above the soil surface</tissue>
    </source>
</reference>
<dbReference type="AlphaFoldDB" id="A0A0A8XS09"/>
<organism evidence="1">
    <name type="scientific">Arundo donax</name>
    <name type="common">Giant reed</name>
    <name type="synonym">Donax arundinaceus</name>
    <dbReference type="NCBI Taxonomy" id="35708"/>
    <lineage>
        <taxon>Eukaryota</taxon>
        <taxon>Viridiplantae</taxon>
        <taxon>Streptophyta</taxon>
        <taxon>Embryophyta</taxon>
        <taxon>Tracheophyta</taxon>
        <taxon>Spermatophyta</taxon>
        <taxon>Magnoliopsida</taxon>
        <taxon>Liliopsida</taxon>
        <taxon>Poales</taxon>
        <taxon>Poaceae</taxon>
        <taxon>PACMAD clade</taxon>
        <taxon>Arundinoideae</taxon>
        <taxon>Arundineae</taxon>
        <taxon>Arundo</taxon>
    </lineage>
</organism>
<accession>A0A0A8XS09</accession>
<reference evidence="1" key="2">
    <citation type="journal article" date="2015" name="Data Brief">
        <title>Shoot transcriptome of the giant reed, Arundo donax.</title>
        <authorList>
            <person name="Barrero R.A."/>
            <person name="Guerrero F.D."/>
            <person name="Moolhuijzen P."/>
            <person name="Goolsby J.A."/>
            <person name="Tidwell J."/>
            <person name="Bellgard S.E."/>
            <person name="Bellgard M.I."/>
        </authorList>
    </citation>
    <scope>NUCLEOTIDE SEQUENCE</scope>
    <source>
        <tissue evidence="1">Shoot tissue taken approximately 20 cm above the soil surface</tissue>
    </source>
</reference>
<dbReference type="EMBL" id="GBRH01281151">
    <property type="protein sequence ID" value="JAD16744.1"/>
    <property type="molecule type" value="Transcribed_RNA"/>
</dbReference>
<proteinExistence type="predicted"/>
<sequence length="47" mass="5709">MHLRSRIEKVEQLNNKPAYMSYVSICPFRMVWPPTFPALREENNREE</sequence>
<name>A0A0A8XS09_ARUDO</name>